<keyword evidence="4" id="KW-1185">Reference proteome</keyword>
<dbReference type="RefSeq" id="WP_110525793.1">
    <property type="nucleotide sequence ID" value="NZ_QKOE01000010.1"/>
</dbReference>
<proteinExistence type="predicted"/>
<feature type="transmembrane region" description="Helical" evidence="1">
    <location>
        <begin position="15"/>
        <end position="35"/>
    </location>
</feature>
<gene>
    <name evidence="3" type="ORF">DNK49_14245</name>
</gene>
<comment type="caution">
    <text evidence="3">The sequence shown here is derived from an EMBL/GenBank/DDBJ whole genome shotgun (WGS) entry which is preliminary data.</text>
</comment>
<feature type="transmembrane region" description="Helical" evidence="1">
    <location>
        <begin position="241"/>
        <end position="258"/>
    </location>
</feature>
<keyword evidence="1" id="KW-0812">Transmembrane</keyword>
<dbReference type="CDD" id="cd01610">
    <property type="entry name" value="PAP2_like"/>
    <property type="match status" value="1"/>
</dbReference>
<feature type="transmembrane region" description="Helical" evidence="1">
    <location>
        <begin position="185"/>
        <end position="205"/>
    </location>
</feature>
<evidence type="ECO:0000256" key="1">
    <source>
        <dbReference type="SAM" id="Phobius"/>
    </source>
</evidence>
<feature type="transmembrane region" description="Helical" evidence="1">
    <location>
        <begin position="160"/>
        <end position="179"/>
    </location>
</feature>
<dbReference type="AlphaFoldDB" id="A0A323UXE8"/>
<evidence type="ECO:0000313" key="3">
    <source>
        <dbReference type="EMBL" id="PZA15896.1"/>
    </source>
</evidence>
<dbReference type="InterPro" id="IPR000326">
    <property type="entry name" value="PAP2/HPO"/>
</dbReference>
<name>A0A323UXE8_9RHOO</name>
<dbReference type="PANTHER" id="PTHR14969">
    <property type="entry name" value="SPHINGOSINE-1-PHOSPHATE PHOSPHOHYDROLASE"/>
    <property type="match status" value="1"/>
</dbReference>
<dbReference type="InterPro" id="IPR036938">
    <property type="entry name" value="PAP2/HPO_sf"/>
</dbReference>
<dbReference type="SUPFAM" id="SSF48317">
    <property type="entry name" value="Acid phosphatase/Vanadium-dependent haloperoxidase"/>
    <property type="match status" value="1"/>
</dbReference>
<evidence type="ECO:0000259" key="2">
    <source>
        <dbReference type="SMART" id="SM00014"/>
    </source>
</evidence>
<feature type="transmembrane region" description="Helical" evidence="1">
    <location>
        <begin position="217"/>
        <end position="235"/>
    </location>
</feature>
<feature type="transmembrane region" description="Helical" evidence="1">
    <location>
        <begin position="84"/>
        <end position="101"/>
    </location>
</feature>
<dbReference type="Pfam" id="PF01569">
    <property type="entry name" value="PAP2"/>
    <property type="match status" value="1"/>
</dbReference>
<keyword evidence="1" id="KW-0472">Membrane</keyword>
<dbReference type="Proteomes" id="UP000248259">
    <property type="component" value="Unassembled WGS sequence"/>
</dbReference>
<feature type="transmembrane region" description="Helical" evidence="1">
    <location>
        <begin position="55"/>
        <end position="77"/>
    </location>
</feature>
<dbReference type="PANTHER" id="PTHR14969:SF13">
    <property type="entry name" value="AT30094P"/>
    <property type="match status" value="1"/>
</dbReference>
<protein>
    <recommendedName>
        <fullName evidence="2">Phosphatidic acid phosphatase type 2/haloperoxidase domain-containing protein</fullName>
    </recommendedName>
</protein>
<feature type="transmembrane region" description="Helical" evidence="1">
    <location>
        <begin position="135"/>
        <end position="153"/>
    </location>
</feature>
<feature type="domain" description="Phosphatidic acid phosphatase type 2/haloperoxidase" evidence="2">
    <location>
        <begin position="85"/>
        <end position="200"/>
    </location>
</feature>
<reference evidence="3 4" key="1">
    <citation type="submission" date="2018-06" db="EMBL/GenBank/DDBJ databases">
        <title>Azoarcus communis strain SWub3 genome.</title>
        <authorList>
            <person name="Zorraquino Salvo V."/>
            <person name="Toubiana D."/>
            <person name="Blumwald E."/>
        </authorList>
    </citation>
    <scope>NUCLEOTIDE SEQUENCE [LARGE SCALE GENOMIC DNA]</scope>
    <source>
        <strain evidence="3 4">SWub3</strain>
    </source>
</reference>
<dbReference type="SMART" id="SM00014">
    <property type="entry name" value="acidPPc"/>
    <property type="match status" value="1"/>
</dbReference>
<dbReference type="EMBL" id="QKOE01000010">
    <property type="protein sequence ID" value="PZA15896.1"/>
    <property type="molecule type" value="Genomic_DNA"/>
</dbReference>
<evidence type="ECO:0000313" key="4">
    <source>
        <dbReference type="Proteomes" id="UP000248259"/>
    </source>
</evidence>
<sequence>MTDLVSRPARSTSTLLWIVLPAATCALMAGVLAVGDLNEAWLLAWNHLATTLLPPAAWAGITNLGSTLGAFALLTPALAWRPRWVAAALLAAPAASLYTHGLKTLFSEPRPAAVIPLDQFNVIGLPLRTDSFPSGHSLTAFVVAGVLLLSAPLEQRMRVGMLVLAAASLIAFSRVAVGAHWPLDLFAGAAGGWLCAAIGHAWSAHWRFWERKRGQQVLCLLMMLFAVAFAFEDLGYPEGLWMQYLLVLSGLTGAAFALSRKLPVRMPA</sequence>
<dbReference type="Gene3D" id="1.20.144.10">
    <property type="entry name" value="Phosphatidic acid phosphatase type 2/haloperoxidase"/>
    <property type="match status" value="1"/>
</dbReference>
<keyword evidence="1" id="KW-1133">Transmembrane helix</keyword>
<organism evidence="3 4">
    <name type="scientific">Parazoarcus communis SWub3 = DSM 12120</name>
    <dbReference type="NCBI Taxonomy" id="1121029"/>
    <lineage>
        <taxon>Bacteria</taxon>
        <taxon>Pseudomonadati</taxon>
        <taxon>Pseudomonadota</taxon>
        <taxon>Betaproteobacteria</taxon>
        <taxon>Rhodocyclales</taxon>
        <taxon>Zoogloeaceae</taxon>
        <taxon>Parazoarcus</taxon>
    </lineage>
</organism>
<accession>A0A323UXE8</accession>
<dbReference type="OrthoDB" id="9801622at2"/>